<dbReference type="GO" id="GO:0005975">
    <property type="term" value="P:carbohydrate metabolic process"/>
    <property type="evidence" value="ECO:0007669"/>
    <property type="project" value="InterPro"/>
</dbReference>
<gene>
    <name evidence="1" type="ORF">Sangu_2574900</name>
</gene>
<proteinExistence type="predicted"/>
<organism evidence="1">
    <name type="scientific">Sesamum angustifolium</name>
    <dbReference type="NCBI Taxonomy" id="2727405"/>
    <lineage>
        <taxon>Eukaryota</taxon>
        <taxon>Viridiplantae</taxon>
        <taxon>Streptophyta</taxon>
        <taxon>Embryophyta</taxon>
        <taxon>Tracheophyta</taxon>
        <taxon>Spermatophyta</taxon>
        <taxon>Magnoliopsida</taxon>
        <taxon>eudicotyledons</taxon>
        <taxon>Gunneridae</taxon>
        <taxon>Pentapetalae</taxon>
        <taxon>asterids</taxon>
        <taxon>lamiids</taxon>
        <taxon>Lamiales</taxon>
        <taxon>Pedaliaceae</taxon>
        <taxon>Sesamum</taxon>
    </lineage>
</organism>
<dbReference type="InterPro" id="IPR036962">
    <property type="entry name" value="Glyco_hydro_3_N_sf"/>
</dbReference>
<dbReference type="GO" id="GO:0004553">
    <property type="term" value="F:hydrolase activity, hydrolyzing O-glycosyl compounds"/>
    <property type="evidence" value="ECO:0007669"/>
    <property type="project" value="InterPro"/>
</dbReference>
<comment type="caution">
    <text evidence="1">The sequence shown here is derived from an EMBL/GenBank/DDBJ whole genome shotgun (WGS) entry which is preliminary data.</text>
</comment>
<dbReference type="EMBL" id="JACGWK010001354">
    <property type="protein sequence ID" value="KAL0290444.1"/>
    <property type="molecule type" value="Genomic_DNA"/>
</dbReference>
<reference evidence="1" key="1">
    <citation type="submission" date="2020-06" db="EMBL/GenBank/DDBJ databases">
        <authorList>
            <person name="Li T."/>
            <person name="Hu X."/>
            <person name="Zhang T."/>
            <person name="Song X."/>
            <person name="Zhang H."/>
            <person name="Dai N."/>
            <person name="Sheng W."/>
            <person name="Hou X."/>
            <person name="Wei L."/>
        </authorList>
    </citation>
    <scope>NUCLEOTIDE SEQUENCE</scope>
    <source>
        <strain evidence="1">G01</strain>
        <tissue evidence="1">Leaf</tissue>
    </source>
</reference>
<name>A0AAW2J6X9_9LAMI</name>
<reference evidence="1" key="2">
    <citation type="journal article" date="2024" name="Plant">
        <title>Genomic evolution and insights into agronomic trait innovations of Sesamum species.</title>
        <authorList>
            <person name="Miao H."/>
            <person name="Wang L."/>
            <person name="Qu L."/>
            <person name="Liu H."/>
            <person name="Sun Y."/>
            <person name="Le M."/>
            <person name="Wang Q."/>
            <person name="Wei S."/>
            <person name="Zheng Y."/>
            <person name="Lin W."/>
            <person name="Duan Y."/>
            <person name="Cao H."/>
            <person name="Xiong S."/>
            <person name="Wang X."/>
            <person name="Wei L."/>
            <person name="Li C."/>
            <person name="Ma Q."/>
            <person name="Ju M."/>
            <person name="Zhao R."/>
            <person name="Li G."/>
            <person name="Mu C."/>
            <person name="Tian Q."/>
            <person name="Mei H."/>
            <person name="Zhang T."/>
            <person name="Gao T."/>
            <person name="Zhang H."/>
        </authorList>
    </citation>
    <scope>NUCLEOTIDE SEQUENCE</scope>
    <source>
        <strain evidence="1">G01</strain>
    </source>
</reference>
<evidence type="ECO:0000313" key="1">
    <source>
        <dbReference type="EMBL" id="KAL0290444.1"/>
    </source>
</evidence>
<dbReference type="AlphaFoldDB" id="A0AAW2J6X9"/>
<dbReference type="Gene3D" id="3.20.20.300">
    <property type="entry name" value="Glycoside hydrolase, family 3, N-terminal domain"/>
    <property type="match status" value="1"/>
</dbReference>
<sequence>MTDNPELKNFRFCDPSWASKRVDDLVSRLTLQEKIGWLRQWFTPGVSRLGIPDTTSGV</sequence>
<protein>
    <submittedName>
        <fullName evidence="1">Beta-D-xylosidase 3</fullName>
    </submittedName>
</protein>
<accession>A0AAW2J6X9</accession>